<dbReference type="Gene3D" id="3.40.50.1010">
    <property type="entry name" value="5'-nuclease"/>
    <property type="match status" value="1"/>
</dbReference>
<evidence type="ECO:0000256" key="1">
    <source>
        <dbReference type="SAM" id="MobiDB-lite"/>
    </source>
</evidence>
<reference evidence="4" key="1">
    <citation type="submission" date="2011-07" db="EMBL/GenBank/DDBJ databases">
        <authorList>
            <consortium name="Caenorhabditis brenneri Sequencing and Analysis Consortium"/>
            <person name="Wilson R.K."/>
        </authorList>
    </citation>
    <scope>NUCLEOTIDE SEQUENCE [LARGE SCALE GENOMIC DNA]</scope>
    <source>
        <strain evidence="4">PB2801</strain>
    </source>
</reference>
<dbReference type="Proteomes" id="UP000008068">
    <property type="component" value="Unassembled WGS sequence"/>
</dbReference>
<feature type="compositionally biased region" description="Polar residues" evidence="1">
    <location>
        <begin position="379"/>
        <end position="390"/>
    </location>
</feature>
<dbReference type="STRING" id="135651.G0NAR2"/>
<protein>
    <recommendedName>
        <fullName evidence="2">WW domain-containing protein</fullName>
    </recommendedName>
</protein>
<dbReference type="CDD" id="cd00201">
    <property type="entry name" value="WW"/>
    <property type="match status" value="1"/>
</dbReference>
<dbReference type="SMART" id="SM00670">
    <property type="entry name" value="PINc"/>
    <property type="match status" value="1"/>
</dbReference>
<feature type="domain" description="WW" evidence="2">
    <location>
        <begin position="17"/>
        <end position="51"/>
    </location>
</feature>
<dbReference type="AlphaFoldDB" id="G0NAR2"/>
<proteinExistence type="predicted"/>
<dbReference type="Gene3D" id="2.20.70.10">
    <property type="match status" value="1"/>
</dbReference>
<evidence type="ECO:0000313" key="4">
    <source>
        <dbReference type="Proteomes" id="UP000008068"/>
    </source>
</evidence>
<dbReference type="InParanoid" id="G0NAR2"/>
<dbReference type="EMBL" id="GL379855">
    <property type="protein sequence ID" value="EGT56349.1"/>
    <property type="molecule type" value="Genomic_DNA"/>
</dbReference>
<dbReference type="FunCoup" id="G0NAR2">
    <property type="interactions" value="588"/>
</dbReference>
<feature type="region of interest" description="Disordered" evidence="1">
    <location>
        <begin position="379"/>
        <end position="451"/>
    </location>
</feature>
<name>G0NAR2_CAEBE</name>
<dbReference type="InterPro" id="IPR001202">
    <property type="entry name" value="WW_dom"/>
</dbReference>
<gene>
    <name evidence="3" type="ORF">CAEBREN_12365</name>
</gene>
<feature type="compositionally biased region" description="Acidic residues" evidence="1">
    <location>
        <begin position="438"/>
        <end position="451"/>
    </location>
</feature>
<dbReference type="SUPFAM" id="SSF88723">
    <property type="entry name" value="PIN domain-like"/>
    <property type="match status" value="1"/>
</dbReference>
<dbReference type="GO" id="GO:0005634">
    <property type="term" value="C:nucleus"/>
    <property type="evidence" value="ECO:0007669"/>
    <property type="project" value="TreeGrafter"/>
</dbReference>
<dbReference type="InterPro" id="IPR036020">
    <property type="entry name" value="WW_dom_sf"/>
</dbReference>
<dbReference type="HOGENOM" id="CLU_612868_0_0_1"/>
<dbReference type="PROSITE" id="PS50020">
    <property type="entry name" value="WW_DOMAIN_2"/>
    <property type="match status" value="1"/>
</dbReference>
<dbReference type="OrthoDB" id="2017974at2759"/>
<dbReference type="PANTHER" id="PTHR16161">
    <property type="entry name" value="TRANSCRIPTIONAL PROTEIN SWT1"/>
    <property type="match status" value="1"/>
</dbReference>
<organism evidence="4">
    <name type="scientific">Caenorhabditis brenneri</name>
    <name type="common">Nematode worm</name>
    <dbReference type="NCBI Taxonomy" id="135651"/>
    <lineage>
        <taxon>Eukaryota</taxon>
        <taxon>Metazoa</taxon>
        <taxon>Ecdysozoa</taxon>
        <taxon>Nematoda</taxon>
        <taxon>Chromadorea</taxon>
        <taxon>Rhabditida</taxon>
        <taxon>Rhabditina</taxon>
        <taxon>Rhabditomorpha</taxon>
        <taxon>Rhabditoidea</taxon>
        <taxon>Rhabditidae</taxon>
        <taxon>Peloderinae</taxon>
        <taxon>Caenorhabditis</taxon>
    </lineage>
</organism>
<feature type="region of interest" description="Disordered" evidence="1">
    <location>
        <begin position="42"/>
        <end position="131"/>
    </location>
</feature>
<feature type="compositionally biased region" description="Basic and acidic residues" evidence="1">
    <location>
        <begin position="68"/>
        <end position="77"/>
    </location>
</feature>
<dbReference type="InterPro" id="IPR029060">
    <property type="entry name" value="PIN-like_dom_sf"/>
</dbReference>
<dbReference type="OMA" id="AIFDTCA"/>
<sequence>MSTFKRPKKIMLDNKSENVSPPWQAWFHTGKERKFYTNSVTKESIWEHPSTAKSEESPKKSKRAARKRRDDETRRDDCGDDERMEVDAPPPPKRKTVDETESCPSKKWRQSSSVEIAEKPSVNPSTSQQSDKVLPRVPWSFKIRPFNKLQYSACAIFDTCALIEDPSILNNSVEKKVLSIIPYAVLTELDGLKNSDATRKAARSVSTRLKDLQEQKSMYLHVETSVEQKIRIDGYLPDVTIQDDSILNCALRTKQELLSVSYVLKIEEKAIFLVTNDTLLSNKALTHDLTIESVESFIDRIYGRKKKPAKSNKSVSSQPKNLSTDKFEISEHNEARVEIKAEKSYKKAMAVGSVKKKRETQEWLKGMLKPVTDQYCAQTTDSNITPTRSRPTIPLEDEVVSSAPKPTYPKKTYYTSKPQIKKPSELNRSRPQMPLSLSDDETDNADEMDCS</sequence>
<dbReference type="Pfam" id="PF13638">
    <property type="entry name" value="PIN_4"/>
    <property type="match status" value="1"/>
</dbReference>
<dbReference type="PANTHER" id="PTHR16161:SF0">
    <property type="entry name" value="TRANSCRIPTIONAL PROTEIN SWT1"/>
    <property type="match status" value="1"/>
</dbReference>
<keyword evidence="4" id="KW-1185">Reference proteome</keyword>
<evidence type="ECO:0000313" key="3">
    <source>
        <dbReference type="EMBL" id="EGT56349.1"/>
    </source>
</evidence>
<dbReference type="SMART" id="SM00456">
    <property type="entry name" value="WW"/>
    <property type="match status" value="1"/>
</dbReference>
<dbReference type="SUPFAM" id="SSF51045">
    <property type="entry name" value="WW domain"/>
    <property type="match status" value="1"/>
</dbReference>
<feature type="region of interest" description="Disordered" evidence="1">
    <location>
        <begin position="1"/>
        <end position="22"/>
    </location>
</feature>
<feature type="compositionally biased region" description="Polar residues" evidence="1">
    <location>
        <begin position="122"/>
        <end position="131"/>
    </location>
</feature>
<evidence type="ECO:0000259" key="2">
    <source>
        <dbReference type="PROSITE" id="PS50020"/>
    </source>
</evidence>
<dbReference type="eggNOG" id="ENOG502SYU1">
    <property type="taxonomic scope" value="Eukaryota"/>
</dbReference>
<dbReference type="InterPro" id="IPR052626">
    <property type="entry name" value="SWT1_Regulator"/>
</dbReference>
<accession>G0NAR2</accession>
<dbReference type="InterPro" id="IPR002716">
    <property type="entry name" value="PIN_dom"/>
</dbReference>